<proteinExistence type="predicted"/>
<reference evidence="1 2" key="1">
    <citation type="submission" date="2022-05" db="EMBL/GenBank/DDBJ databases">
        <title>Streptomyces sp. nov. RY43-2 isolated from soil of a peat swamp forest.</title>
        <authorList>
            <person name="Kanchanasin P."/>
            <person name="Tanasupawat S."/>
            <person name="Phongsopitanun W."/>
        </authorList>
    </citation>
    <scope>NUCLEOTIDE SEQUENCE [LARGE SCALE GENOMIC DNA]</scope>
    <source>
        <strain evidence="1 2">RY43-2</strain>
    </source>
</reference>
<dbReference type="EMBL" id="JAMWMR010000013">
    <property type="protein sequence ID" value="MCN9242400.1"/>
    <property type="molecule type" value="Genomic_DNA"/>
</dbReference>
<comment type="caution">
    <text evidence="1">The sequence shown here is derived from an EMBL/GenBank/DDBJ whole genome shotgun (WGS) entry which is preliminary data.</text>
</comment>
<protein>
    <submittedName>
        <fullName evidence="1">Acyl carrier protein</fullName>
    </submittedName>
</protein>
<dbReference type="InterPro" id="IPR036736">
    <property type="entry name" value="ACP-like_sf"/>
</dbReference>
<dbReference type="Gene3D" id="1.10.1200.10">
    <property type="entry name" value="ACP-like"/>
    <property type="match status" value="1"/>
</dbReference>
<organism evidence="1 2">
    <name type="scientific">Streptomyces macrolidinus</name>
    <dbReference type="NCBI Taxonomy" id="2952607"/>
    <lineage>
        <taxon>Bacteria</taxon>
        <taxon>Bacillati</taxon>
        <taxon>Actinomycetota</taxon>
        <taxon>Actinomycetes</taxon>
        <taxon>Kitasatosporales</taxon>
        <taxon>Streptomycetaceae</taxon>
        <taxon>Streptomyces</taxon>
    </lineage>
</organism>
<gene>
    <name evidence="1" type="ORF">NGF19_16635</name>
</gene>
<keyword evidence="2" id="KW-1185">Reference proteome</keyword>
<dbReference type="Proteomes" id="UP001523219">
    <property type="component" value="Unassembled WGS sequence"/>
</dbReference>
<name>A0ABT0ZFQ6_9ACTN</name>
<evidence type="ECO:0000313" key="2">
    <source>
        <dbReference type="Proteomes" id="UP001523219"/>
    </source>
</evidence>
<evidence type="ECO:0000313" key="1">
    <source>
        <dbReference type="EMBL" id="MCN9242400.1"/>
    </source>
</evidence>
<sequence>MSIDSTAPAPVPATGGLDLDAYVRLVNDEVGMPLAPDQVACDFDELPEWDSLYLLKLVTTLELALGRRVPVAEVLQARSLGEIYELAVSG</sequence>
<dbReference type="RefSeq" id="WP_252425709.1">
    <property type="nucleotide sequence ID" value="NZ_JAMWMR010000013.1"/>
</dbReference>
<accession>A0ABT0ZFQ6</accession>
<dbReference type="SUPFAM" id="SSF47336">
    <property type="entry name" value="ACP-like"/>
    <property type="match status" value="1"/>
</dbReference>